<evidence type="ECO:0000313" key="4">
    <source>
        <dbReference type="Proteomes" id="UP001487740"/>
    </source>
</evidence>
<dbReference type="GO" id="GO:0031012">
    <property type="term" value="C:extracellular matrix"/>
    <property type="evidence" value="ECO:0007669"/>
    <property type="project" value="TreeGrafter"/>
</dbReference>
<dbReference type="AlphaFoldDB" id="A0AAW0U0H9"/>
<name>A0AAW0U0H9_SCYPA</name>
<gene>
    <name evidence="3" type="ORF">O3P69_014931</name>
</gene>
<dbReference type="PANTHER" id="PTHR12236">
    <property type="entry name" value="STRUCTURAL CONTITUENT OF CUTICLE"/>
    <property type="match status" value="1"/>
</dbReference>
<evidence type="ECO:0000256" key="1">
    <source>
        <dbReference type="ARBA" id="ARBA00022460"/>
    </source>
</evidence>
<dbReference type="InterPro" id="IPR000618">
    <property type="entry name" value="Insect_cuticle"/>
</dbReference>
<dbReference type="GO" id="GO:0005615">
    <property type="term" value="C:extracellular space"/>
    <property type="evidence" value="ECO:0007669"/>
    <property type="project" value="TreeGrafter"/>
</dbReference>
<dbReference type="EMBL" id="JARAKH010000022">
    <property type="protein sequence ID" value="KAK8392823.1"/>
    <property type="molecule type" value="Genomic_DNA"/>
</dbReference>
<dbReference type="InterPro" id="IPR051217">
    <property type="entry name" value="Insect_Cuticle_Struc_Prot"/>
</dbReference>
<dbReference type="Proteomes" id="UP001487740">
    <property type="component" value="Unassembled WGS sequence"/>
</dbReference>
<keyword evidence="4" id="KW-1185">Reference proteome</keyword>
<evidence type="ECO:0000313" key="3">
    <source>
        <dbReference type="EMBL" id="KAK8392823.1"/>
    </source>
</evidence>
<dbReference type="Pfam" id="PF00379">
    <property type="entry name" value="Chitin_bind_4"/>
    <property type="match status" value="1"/>
</dbReference>
<protein>
    <recommendedName>
        <fullName evidence="5">Pro-resilin</fullName>
    </recommendedName>
</protein>
<accession>A0AAW0U0H9</accession>
<keyword evidence="1 2" id="KW-0193">Cuticle</keyword>
<proteinExistence type="predicted"/>
<dbReference type="GO" id="GO:0042302">
    <property type="term" value="F:structural constituent of cuticle"/>
    <property type="evidence" value="ECO:0007669"/>
    <property type="project" value="UniProtKB-UniRule"/>
</dbReference>
<organism evidence="3 4">
    <name type="scientific">Scylla paramamosain</name>
    <name type="common">Mud crab</name>
    <dbReference type="NCBI Taxonomy" id="85552"/>
    <lineage>
        <taxon>Eukaryota</taxon>
        <taxon>Metazoa</taxon>
        <taxon>Ecdysozoa</taxon>
        <taxon>Arthropoda</taxon>
        <taxon>Crustacea</taxon>
        <taxon>Multicrustacea</taxon>
        <taxon>Malacostraca</taxon>
        <taxon>Eumalacostraca</taxon>
        <taxon>Eucarida</taxon>
        <taxon>Decapoda</taxon>
        <taxon>Pleocyemata</taxon>
        <taxon>Brachyura</taxon>
        <taxon>Eubrachyura</taxon>
        <taxon>Portunoidea</taxon>
        <taxon>Portunidae</taxon>
        <taxon>Portuninae</taxon>
        <taxon>Scylla</taxon>
    </lineage>
</organism>
<comment type="caution">
    <text evidence="3">The sequence shown here is derived from an EMBL/GenBank/DDBJ whole genome shotgun (WGS) entry which is preliminary data.</text>
</comment>
<dbReference type="PANTHER" id="PTHR12236:SF79">
    <property type="entry name" value="CUTICULAR PROTEIN 50CB-RELATED"/>
    <property type="match status" value="1"/>
</dbReference>
<sequence>MLREVCHDVSTEPTLLPLDGEHLRYRTANTTNEARVDVTPSRHETRSSHSNVMTLPRRPILAARGVKGRPRTRLSAFSSGRRFPAPGLPDVTMAVVLLSALAAVTLARPDIPPPSYGAPAPSYHAPAPSYHAPAPEAPPKYDYNYAVKDEYSGNDFGAQEARDGYDTQGSYYVQLPDGRLQKVTYTVNGDSGFVAEVTYEGEAQYPQESYAPAPKPSYVPAPAPSYVPAPAYQ</sequence>
<evidence type="ECO:0008006" key="5">
    <source>
        <dbReference type="Google" id="ProtNLM"/>
    </source>
</evidence>
<dbReference type="PROSITE" id="PS51155">
    <property type="entry name" value="CHIT_BIND_RR_2"/>
    <property type="match status" value="1"/>
</dbReference>
<evidence type="ECO:0000256" key="2">
    <source>
        <dbReference type="PROSITE-ProRule" id="PRU00497"/>
    </source>
</evidence>
<reference evidence="3 4" key="1">
    <citation type="submission" date="2023-03" db="EMBL/GenBank/DDBJ databases">
        <title>High-quality genome of Scylla paramamosain provides insights in environmental adaptation.</title>
        <authorList>
            <person name="Zhang L."/>
        </authorList>
    </citation>
    <scope>NUCLEOTIDE SEQUENCE [LARGE SCALE GENOMIC DNA]</scope>
    <source>
        <strain evidence="3">LZ_2023a</strain>
        <tissue evidence="3">Muscle</tissue>
    </source>
</reference>